<dbReference type="InterPro" id="IPR010916">
    <property type="entry name" value="TonB_box_CS"/>
</dbReference>
<evidence type="ECO:0000313" key="16">
    <source>
        <dbReference type="Proteomes" id="UP001595705"/>
    </source>
</evidence>
<evidence type="ECO:0000256" key="5">
    <source>
        <dbReference type="ARBA" id="ARBA00022729"/>
    </source>
</evidence>
<keyword evidence="3 9" id="KW-1134">Transmembrane beta strand</keyword>
<keyword evidence="4 9" id="KW-0812">Transmembrane</keyword>
<dbReference type="Pfam" id="PF07715">
    <property type="entry name" value="Plug"/>
    <property type="match status" value="1"/>
</dbReference>
<evidence type="ECO:0000256" key="7">
    <source>
        <dbReference type="ARBA" id="ARBA00023136"/>
    </source>
</evidence>
<feature type="domain" description="TonB-dependent receptor-like beta-barrel" evidence="13">
    <location>
        <begin position="387"/>
        <end position="927"/>
    </location>
</feature>
<organism evidence="15 16">
    <name type="scientific">Luteimonas soli</name>
    <dbReference type="NCBI Taxonomy" id="1648966"/>
    <lineage>
        <taxon>Bacteria</taxon>
        <taxon>Pseudomonadati</taxon>
        <taxon>Pseudomonadota</taxon>
        <taxon>Gammaproteobacteria</taxon>
        <taxon>Lysobacterales</taxon>
        <taxon>Lysobacteraceae</taxon>
        <taxon>Luteimonas</taxon>
    </lineage>
</organism>
<evidence type="ECO:0000256" key="1">
    <source>
        <dbReference type="ARBA" id="ARBA00004571"/>
    </source>
</evidence>
<evidence type="ECO:0000256" key="4">
    <source>
        <dbReference type="ARBA" id="ARBA00022692"/>
    </source>
</evidence>
<evidence type="ECO:0000256" key="11">
    <source>
        <dbReference type="RuleBase" id="RU003357"/>
    </source>
</evidence>
<sequence length="963" mass="103776">MTPTSPARLTLAIQAALLLSFAGVASAQDAAPVAPDAGQAQTLDTVTVTGTRIKKAELESQVPVQVLTREDIDRSGFTSVADIVQNLTASGAALNTKFNSSGNFGFPPDGGGVGAGAATVDLRHLGSKRVLVLVDGVRWVNESSASGVGSSVDLNTIPLSIIDRIEVLEDGASSIYGSDAIAGVVNIITRRSIDGVKLDFNYGDYDDLAGGETYGADLGWGGSTDRWQWFLGASYYKQKQVVSSEYGPASVPVPGTGLANGSSATPQGRMVFQDPNTGAVYDITPNTGVADPQFNPGETGCERSDDFHCFATADRFNFAPYNLLLTPSERKSVFGQVRFDFTPTVSGHAKVLYNRRESANQAAPEPFFLGTDAGVYNDYAERTLVISALNPYNPFGFDLTTVGPDANLFLLGRRPVEGGPRRYRQEVNTWYASAGLEGMFEVATRPWSWDVNVAFSRSRAEQTNTGSYNIRRINEALGDPAACAAIAGCVPLNLFGGEGTITPEMLAFIQPVVRDESENKLSLFTANLTGDLVQMWAGPLSFAAGYEYRKYEGSYTPDPITVAGEYNGVPSGATSGDYDVNELYVEFNVPLMRDGWLGKSLDLSIAERYSDYSTFGGESTGKIGLRWQVADELLLRGSFAEGFRAPSIGELYGTLSRFDATLVDPCSGAGATLPECAADGVPPGYTQTNSQISVVTSGNAELQPETSNSLMLGAVWSPSFAAQAAWSDRLDIGVTFYRHTIENAIQAPDAQAILERCVFEGDPVACAAYDRSDRGQIVRFDDILDNLGTIRTDGWDVNVGWTLPEGDWGRLRFDWKNTFVGRYELVNESGAIEPRQPGVELNNSAIPEWTSTLVTDWRRGPWSVAWTVRHIDELTESCGGANGFDICDDSANDINRLPATTYHDLQVSWLSTAWAKGVRISAGVNNITGKDPPICLSCSLNGYDASTYDLPGRFWYARVGLDF</sequence>
<dbReference type="PANTHER" id="PTHR47234">
    <property type="match status" value="1"/>
</dbReference>
<proteinExistence type="inferred from homology"/>
<dbReference type="PROSITE" id="PS00430">
    <property type="entry name" value="TONB_DEPENDENT_REC_1"/>
    <property type="match status" value="1"/>
</dbReference>
<dbReference type="InterPro" id="IPR036942">
    <property type="entry name" value="Beta-barrel_TonB_sf"/>
</dbReference>
<keyword evidence="5 12" id="KW-0732">Signal</keyword>
<gene>
    <name evidence="15" type="ORF">ACFONC_00170</name>
</gene>
<dbReference type="InterPro" id="IPR012910">
    <property type="entry name" value="Plug_dom"/>
</dbReference>
<dbReference type="RefSeq" id="WP_386741499.1">
    <property type="nucleotide sequence ID" value="NZ_JBHRYA010000001.1"/>
</dbReference>
<comment type="similarity">
    <text evidence="9 11">Belongs to the TonB-dependent receptor family.</text>
</comment>
<evidence type="ECO:0000259" key="13">
    <source>
        <dbReference type="Pfam" id="PF00593"/>
    </source>
</evidence>
<dbReference type="InterPro" id="IPR000531">
    <property type="entry name" value="Beta-barrel_TonB"/>
</dbReference>
<keyword evidence="16" id="KW-1185">Reference proteome</keyword>
<dbReference type="PANTHER" id="PTHR47234:SF2">
    <property type="entry name" value="TONB-DEPENDENT RECEPTOR"/>
    <property type="match status" value="1"/>
</dbReference>
<evidence type="ECO:0000256" key="9">
    <source>
        <dbReference type="PROSITE-ProRule" id="PRU01360"/>
    </source>
</evidence>
<reference evidence="16" key="1">
    <citation type="journal article" date="2019" name="Int. J. Syst. Evol. Microbiol.">
        <title>The Global Catalogue of Microorganisms (GCM) 10K type strain sequencing project: providing services to taxonomists for standard genome sequencing and annotation.</title>
        <authorList>
            <consortium name="The Broad Institute Genomics Platform"/>
            <consortium name="The Broad Institute Genome Sequencing Center for Infectious Disease"/>
            <person name="Wu L."/>
            <person name="Ma J."/>
        </authorList>
    </citation>
    <scope>NUCLEOTIDE SEQUENCE [LARGE SCALE GENOMIC DNA]</scope>
    <source>
        <strain evidence="16">KCTC 42441</strain>
    </source>
</reference>
<feature type="chain" id="PRO_5046949271" evidence="12">
    <location>
        <begin position="28"/>
        <end position="963"/>
    </location>
</feature>
<keyword evidence="2 9" id="KW-0813">Transport</keyword>
<accession>A0ABV7XGW0</accession>
<feature type="signal peptide" evidence="12">
    <location>
        <begin position="1"/>
        <end position="27"/>
    </location>
</feature>
<keyword evidence="7 9" id="KW-0472">Membrane</keyword>
<evidence type="ECO:0000259" key="14">
    <source>
        <dbReference type="Pfam" id="PF07715"/>
    </source>
</evidence>
<dbReference type="Gene3D" id="2.40.170.20">
    <property type="entry name" value="TonB-dependent receptor, beta-barrel domain"/>
    <property type="match status" value="1"/>
</dbReference>
<dbReference type="PROSITE" id="PS52016">
    <property type="entry name" value="TONB_DEPENDENT_REC_3"/>
    <property type="match status" value="1"/>
</dbReference>
<dbReference type="Gene3D" id="2.170.130.10">
    <property type="entry name" value="TonB-dependent receptor, plug domain"/>
    <property type="match status" value="1"/>
</dbReference>
<keyword evidence="8 9" id="KW-0998">Cell outer membrane</keyword>
<comment type="subcellular location">
    <subcellularLocation>
        <location evidence="1 9">Cell outer membrane</location>
        <topology evidence="1 9">Multi-pass membrane protein</topology>
    </subcellularLocation>
</comment>
<dbReference type="Pfam" id="PF00593">
    <property type="entry name" value="TonB_dep_Rec_b-barrel"/>
    <property type="match status" value="1"/>
</dbReference>
<feature type="domain" description="TonB-dependent receptor plug" evidence="14">
    <location>
        <begin position="59"/>
        <end position="184"/>
    </location>
</feature>
<keyword evidence="6 10" id="KW-0798">TonB box</keyword>
<dbReference type="InterPro" id="IPR037066">
    <property type="entry name" value="Plug_dom_sf"/>
</dbReference>
<evidence type="ECO:0000256" key="8">
    <source>
        <dbReference type="ARBA" id="ARBA00023237"/>
    </source>
</evidence>
<comment type="caution">
    <text evidence="15">The sequence shown here is derived from an EMBL/GenBank/DDBJ whole genome shotgun (WGS) entry which is preliminary data.</text>
</comment>
<evidence type="ECO:0000256" key="3">
    <source>
        <dbReference type="ARBA" id="ARBA00022452"/>
    </source>
</evidence>
<protein>
    <submittedName>
        <fullName evidence="15">TonB-dependent receptor plug domain-containing protein</fullName>
    </submittedName>
</protein>
<evidence type="ECO:0000256" key="6">
    <source>
        <dbReference type="ARBA" id="ARBA00023077"/>
    </source>
</evidence>
<keyword evidence="15" id="KW-0675">Receptor</keyword>
<evidence type="ECO:0000256" key="12">
    <source>
        <dbReference type="SAM" id="SignalP"/>
    </source>
</evidence>
<name>A0ABV7XGW0_9GAMM</name>
<dbReference type="SUPFAM" id="SSF56935">
    <property type="entry name" value="Porins"/>
    <property type="match status" value="1"/>
</dbReference>
<dbReference type="Proteomes" id="UP001595705">
    <property type="component" value="Unassembled WGS sequence"/>
</dbReference>
<feature type="short sequence motif" description="TonB box" evidence="10">
    <location>
        <begin position="45"/>
        <end position="51"/>
    </location>
</feature>
<dbReference type="EMBL" id="JBHRYA010000001">
    <property type="protein sequence ID" value="MFC3714572.1"/>
    <property type="molecule type" value="Genomic_DNA"/>
</dbReference>
<evidence type="ECO:0000313" key="15">
    <source>
        <dbReference type="EMBL" id="MFC3714572.1"/>
    </source>
</evidence>
<dbReference type="InterPro" id="IPR039426">
    <property type="entry name" value="TonB-dep_rcpt-like"/>
</dbReference>
<evidence type="ECO:0000256" key="10">
    <source>
        <dbReference type="PROSITE-ProRule" id="PRU10143"/>
    </source>
</evidence>
<evidence type="ECO:0000256" key="2">
    <source>
        <dbReference type="ARBA" id="ARBA00022448"/>
    </source>
</evidence>